<reference evidence="3 4" key="1">
    <citation type="submission" date="2018-08" db="EMBL/GenBank/DDBJ databases">
        <title>Draft genome of the lignicolous fungus Coniochaeta pulveracea.</title>
        <authorList>
            <person name="Borstlap C.J."/>
            <person name="De Witt R.N."/>
            <person name="Botha A."/>
            <person name="Volschenk H."/>
        </authorList>
    </citation>
    <scope>NUCLEOTIDE SEQUENCE [LARGE SCALE GENOMIC DNA]</scope>
    <source>
        <strain evidence="3 4">CAB683</strain>
    </source>
</reference>
<protein>
    <recommendedName>
        <fullName evidence="5">MARVEL domain-containing protein</fullName>
    </recommendedName>
</protein>
<name>A0A420Y6H2_9PEZI</name>
<keyword evidence="4" id="KW-1185">Reference proteome</keyword>
<evidence type="ECO:0000313" key="4">
    <source>
        <dbReference type="Proteomes" id="UP000275385"/>
    </source>
</evidence>
<keyword evidence="2" id="KW-0472">Membrane</keyword>
<dbReference type="EMBL" id="QVQW01000042">
    <property type="protein sequence ID" value="RKU43489.1"/>
    <property type="molecule type" value="Genomic_DNA"/>
</dbReference>
<keyword evidence="2" id="KW-1133">Transmembrane helix</keyword>
<proteinExistence type="predicted"/>
<sequence length="286" mass="29748">MTFKDHGYYGYAYFGARVAQGLALLPILGLVGNCLSLIARSKQDAPAELVATMVFVALSTLWVILSLTAYDDTHIPYLATTLVDTLFLIPFIVVAAIIGQPLSETTCSDLPKQSSNIALPISTGGGRPVSYVIFTGSGQTVCYELMAAWGFLIALCVLFAISAIAAGFLFIGKRKSESAAIMQSGNGFPGGGGYPMNESQIEMAPSKGSTFSSAAPSIAPHGSRPGTAMGHNTAYAAGGFNGPPVRGFPGGLDMPPRPPSPSDDASGQPSFDQGQHALSPPPQSRR</sequence>
<organism evidence="3 4">
    <name type="scientific">Coniochaeta pulveracea</name>
    <dbReference type="NCBI Taxonomy" id="177199"/>
    <lineage>
        <taxon>Eukaryota</taxon>
        <taxon>Fungi</taxon>
        <taxon>Dikarya</taxon>
        <taxon>Ascomycota</taxon>
        <taxon>Pezizomycotina</taxon>
        <taxon>Sordariomycetes</taxon>
        <taxon>Sordariomycetidae</taxon>
        <taxon>Coniochaetales</taxon>
        <taxon>Coniochaetaceae</taxon>
        <taxon>Coniochaeta</taxon>
    </lineage>
</organism>
<accession>A0A420Y6H2</accession>
<evidence type="ECO:0000313" key="3">
    <source>
        <dbReference type="EMBL" id="RKU43489.1"/>
    </source>
</evidence>
<dbReference type="Proteomes" id="UP000275385">
    <property type="component" value="Unassembled WGS sequence"/>
</dbReference>
<feature type="transmembrane region" description="Helical" evidence="2">
    <location>
        <begin position="45"/>
        <end position="65"/>
    </location>
</feature>
<feature type="region of interest" description="Disordered" evidence="1">
    <location>
        <begin position="206"/>
        <end position="286"/>
    </location>
</feature>
<dbReference type="AlphaFoldDB" id="A0A420Y6H2"/>
<feature type="transmembrane region" description="Helical" evidence="2">
    <location>
        <begin position="147"/>
        <end position="172"/>
    </location>
</feature>
<comment type="caution">
    <text evidence="3">The sequence shown here is derived from an EMBL/GenBank/DDBJ whole genome shotgun (WGS) entry which is preliminary data.</text>
</comment>
<feature type="transmembrane region" description="Helical" evidence="2">
    <location>
        <begin position="21"/>
        <end position="39"/>
    </location>
</feature>
<evidence type="ECO:0008006" key="5">
    <source>
        <dbReference type="Google" id="ProtNLM"/>
    </source>
</evidence>
<feature type="transmembrane region" description="Helical" evidence="2">
    <location>
        <begin position="77"/>
        <end position="98"/>
    </location>
</feature>
<evidence type="ECO:0000256" key="1">
    <source>
        <dbReference type="SAM" id="MobiDB-lite"/>
    </source>
</evidence>
<gene>
    <name evidence="3" type="ORF">DL546_003582</name>
</gene>
<keyword evidence="2" id="KW-0812">Transmembrane</keyword>
<dbReference type="OrthoDB" id="5366688at2759"/>
<evidence type="ECO:0000256" key="2">
    <source>
        <dbReference type="SAM" id="Phobius"/>
    </source>
</evidence>